<dbReference type="Proteomes" id="UP000281431">
    <property type="component" value="Unassembled WGS sequence"/>
</dbReference>
<dbReference type="SUPFAM" id="SSF69118">
    <property type="entry name" value="AhpD-like"/>
    <property type="match status" value="1"/>
</dbReference>
<gene>
    <name evidence="2" type="ORF">EA472_14715</name>
</gene>
<evidence type="ECO:0000313" key="3">
    <source>
        <dbReference type="Proteomes" id="UP000281431"/>
    </source>
</evidence>
<dbReference type="InterPro" id="IPR029032">
    <property type="entry name" value="AhpD-like"/>
</dbReference>
<evidence type="ECO:0000259" key="1">
    <source>
        <dbReference type="Pfam" id="PF02627"/>
    </source>
</evidence>
<sequence length="183" mass="20700">MPEIDPVTDASVRSDLEDVLEECEERGTPGTKAIKILAHRPDVARTFVDNWNASFYEGTIDHTLKELVRAHLANLHGCEYCSSVGSNVAREQGLTDEKVRALAQFESCDLFTEEERVAIRFAEAFYNNQHQYDELHEHFDDGEIIELVWFVSLQDAGEKFVTSMDLRPGSCEIPDDHPLADAE</sequence>
<organism evidence="2 3">
    <name type="scientific">Natrarchaeobius chitinivorans</name>
    <dbReference type="NCBI Taxonomy" id="1679083"/>
    <lineage>
        <taxon>Archaea</taxon>
        <taxon>Methanobacteriati</taxon>
        <taxon>Methanobacteriota</taxon>
        <taxon>Stenosarchaea group</taxon>
        <taxon>Halobacteria</taxon>
        <taxon>Halobacteriales</taxon>
        <taxon>Natrialbaceae</taxon>
        <taxon>Natrarchaeobius</taxon>
    </lineage>
</organism>
<dbReference type="EMBL" id="REFZ01000009">
    <property type="protein sequence ID" value="RQG99471.1"/>
    <property type="molecule type" value="Genomic_DNA"/>
</dbReference>
<dbReference type="AlphaFoldDB" id="A0A3N6MT02"/>
<dbReference type="PANTHER" id="PTHR34846">
    <property type="entry name" value="4-CARBOXYMUCONOLACTONE DECARBOXYLASE FAMILY PROTEIN (AFU_ORTHOLOGUE AFUA_6G11590)"/>
    <property type="match status" value="1"/>
</dbReference>
<evidence type="ECO:0000313" key="2">
    <source>
        <dbReference type="EMBL" id="RQG99471.1"/>
    </source>
</evidence>
<dbReference type="Gene3D" id="1.20.1290.10">
    <property type="entry name" value="AhpD-like"/>
    <property type="match status" value="1"/>
</dbReference>
<name>A0A3N6MT02_NATCH</name>
<reference evidence="2 3" key="1">
    <citation type="submission" date="2018-10" db="EMBL/GenBank/DDBJ databases">
        <title>Natrarchaeobius chitinivorans gen. nov., sp. nov., and Natrarchaeobius haloalkaliphilus sp. nov., alkaliphilic, chitin-utilizing haloarchaea from hypersaline alkaline lakes.</title>
        <authorList>
            <person name="Sorokin D.Y."/>
            <person name="Elcheninov A.G."/>
            <person name="Kostrikina N.A."/>
            <person name="Bale N.J."/>
            <person name="Sinninghe Damste J.S."/>
            <person name="Khijniak T.V."/>
            <person name="Kublanov I.V."/>
            <person name="Toshchakov S.V."/>
        </authorList>
    </citation>
    <scope>NUCLEOTIDE SEQUENCE [LARGE SCALE GENOMIC DNA]</scope>
    <source>
        <strain evidence="2 3">AArcht7</strain>
    </source>
</reference>
<comment type="caution">
    <text evidence="2">The sequence shown here is derived from an EMBL/GenBank/DDBJ whole genome shotgun (WGS) entry which is preliminary data.</text>
</comment>
<feature type="domain" description="Carboxymuconolactone decarboxylase-like" evidence="1">
    <location>
        <begin position="41"/>
        <end position="124"/>
    </location>
</feature>
<accession>A0A3N6MT02</accession>
<protein>
    <submittedName>
        <fullName evidence="2">Carboxymuconolactone decarboxylase family protein</fullName>
    </submittedName>
</protein>
<proteinExistence type="predicted"/>
<dbReference type="GO" id="GO:0051920">
    <property type="term" value="F:peroxiredoxin activity"/>
    <property type="evidence" value="ECO:0007669"/>
    <property type="project" value="InterPro"/>
</dbReference>
<dbReference type="InterPro" id="IPR003779">
    <property type="entry name" value="CMD-like"/>
</dbReference>
<keyword evidence="3" id="KW-1185">Reference proteome</keyword>
<dbReference type="PANTHER" id="PTHR34846:SF10">
    <property type="entry name" value="CYTOPLASMIC PROTEIN"/>
    <property type="match status" value="1"/>
</dbReference>
<dbReference type="Pfam" id="PF02627">
    <property type="entry name" value="CMD"/>
    <property type="match status" value="1"/>
</dbReference>